<gene>
    <name evidence="1" type="ORF">D8674_018420</name>
</gene>
<accession>A0A5N5G573</accession>
<reference evidence="1 2" key="3">
    <citation type="submission" date="2019-11" db="EMBL/GenBank/DDBJ databases">
        <title>A de novo genome assembly of a pear dwarfing rootstock.</title>
        <authorList>
            <person name="Wang F."/>
            <person name="Wang J."/>
            <person name="Li S."/>
            <person name="Zhang Y."/>
            <person name="Fang M."/>
            <person name="Ma L."/>
            <person name="Zhao Y."/>
            <person name="Jiang S."/>
        </authorList>
    </citation>
    <scope>NUCLEOTIDE SEQUENCE [LARGE SCALE GENOMIC DNA]</scope>
    <source>
        <strain evidence="1">S2</strain>
        <tissue evidence="1">Leaf</tissue>
    </source>
</reference>
<evidence type="ECO:0000313" key="2">
    <source>
        <dbReference type="Proteomes" id="UP000327157"/>
    </source>
</evidence>
<organism evidence="1 2">
    <name type="scientific">Pyrus ussuriensis x Pyrus communis</name>
    <dbReference type="NCBI Taxonomy" id="2448454"/>
    <lineage>
        <taxon>Eukaryota</taxon>
        <taxon>Viridiplantae</taxon>
        <taxon>Streptophyta</taxon>
        <taxon>Embryophyta</taxon>
        <taxon>Tracheophyta</taxon>
        <taxon>Spermatophyta</taxon>
        <taxon>Magnoliopsida</taxon>
        <taxon>eudicotyledons</taxon>
        <taxon>Gunneridae</taxon>
        <taxon>Pentapetalae</taxon>
        <taxon>rosids</taxon>
        <taxon>fabids</taxon>
        <taxon>Rosales</taxon>
        <taxon>Rosaceae</taxon>
        <taxon>Amygdaloideae</taxon>
        <taxon>Maleae</taxon>
        <taxon>Pyrus</taxon>
    </lineage>
</organism>
<reference evidence="1 2" key="1">
    <citation type="submission" date="2019-09" db="EMBL/GenBank/DDBJ databases">
        <authorList>
            <person name="Ou C."/>
        </authorList>
    </citation>
    <scope>NUCLEOTIDE SEQUENCE [LARGE SCALE GENOMIC DNA]</scope>
    <source>
        <strain evidence="1">S2</strain>
        <tissue evidence="1">Leaf</tissue>
    </source>
</reference>
<proteinExistence type="predicted"/>
<sequence>MAETPLSFCKIAAMNKAVGPPIRVAAVWYCDTEHTRQTKNLAGFLFAIHRYGGIFFPGYGRP</sequence>
<comment type="caution">
    <text evidence="1">The sequence shown here is derived from an EMBL/GenBank/DDBJ whole genome shotgun (WGS) entry which is preliminary data.</text>
</comment>
<dbReference type="Proteomes" id="UP000327157">
    <property type="component" value="Chromosome 17"/>
</dbReference>
<dbReference type="AlphaFoldDB" id="A0A5N5G573"/>
<reference evidence="2" key="2">
    <citation type="submission" date="2019-10" db="EMBL/GenBank/DDBJ databases">
        <title>A de novo genome assembly of a pear dwarfing rootstock.</title>
        <authorList>
            <person name="Wang F."/>
            <person name="Wang J."/>
            <person name="Li S."/>
            <person name="Zhang Y."/>
            <person name="Fang M."/>
            <person name="Ma L."/>
            <person name="Zhao Y."/>
            <person name="Jiang S."/>
        </authorList>
    </citation>
    <scope>NUCLEOTIDE SEQUENCE [LARGE SCALE GENOMIC DNA]</scope>
</reference>
<keyword evidence="2" id="KW-1185">Reference proteome</keyword>
<name>A0A5N5G573_9ROSA</name>
<evidence type="ECO:0000313" key="1">
    <source>
        <dbReference type="EMBL" id="KAB2610388.1"/>
    </source>
</evidence>
<protein>
    <submittedName>
        <fullName evidence="1">Uncharacterized protein</fullName>
    </submittedName>
</protein>
<dbReference type="EMBL" id="SMOL01000487">
    <property type="protein sequence ID" value="KAB2610388.1"/>
    <property type="molecule type" value="Genomic_DNA"/>
</dbReference>